<evidence type="ECO:0000256" key="10">
    <source>
        <dbReference type="ARBA" id="ARBA00023004"/>
    </source>
</evidence>
<sequence length="501" mass="57795">MASYVEIVFGIVALIAALYYYFTSTFDFWKVRGVPGPKPVPVFGNIKDTMLLRTSMSNLLRNLYQEYKDEPMIGIFTRRTPVLIVRDPELIRDVLIRDFSKFSDRGIPNNEKVEPLSSHLFNLETERWRPLRTRLSPVFTSGKLKEMFPLILECAEHLTQYLEKVVAKGEPVECRELSAKYTTDVIGSCAFGIEMNALTDEDSEFRRVGRKVFATGFMQVLKLQLRQAFPWIFILLNYVTSPAEVTTFFTKVIVDTMKYRTENHLVRPDFVNMLMELKNHPDKLENVELTDTLLTAQAFVFFIAGFETSSTAMSNALYELALNPNIQEKLREEIRRHYNQNNGELKFEGIKDMTYLDLIFRETLRKYPPGPSMMRKSICNYTFDGTKVTIPAKTFIWIPLFAIHRDPNIYANPDAFIPERFSDDAVVKRHPMHYLPFGDGPRNCVGARFAAYQSKVGLMKILRNHKVEVCEKTMIPYVIDPNAFLLAPKGGIYLKITKIES</sequence>
<accession>A0A0L7QLZ6</accession>
<evidence type="ECO:0000256" key="6">
    <source>
        <dbReference type="ARBA" id="ARBA00022723"/>
    </source>
</evidence>
<dbReference type="InterPro" id="IPR002401">
    <property type="entry name" value="Cyt_P450_E_grp-I"/>
</dbReference>
<comment type="similarity">
    <text evidence="4 14">Belongs to the cytochrome P450 family.</text>
</comment>
<gene>
    <name evidence="16" type="ORF">WH47_11378</name>
</gene>
<dbReference type="SUPFAM" id="SSF48264">
    <property type="entry name" value="Cytochrome P450"/>
    <property type="match status" value="1"/>
</dbReference>
<keyword evidence="10 13" id="KW-0408">Iron</keyword>
<evidence type="ECO:0000256" key="14">
    <source>
        <dbReference type="RuleBase" id="RU000461"/>
    </source>
</evidence>
<dbReference type="GO" id="GO:0004497">
    <property type="term" value="F:monooxygenase activity"/>
    <property type="evidence" value="ECO:0007669"/>
    <property type="project" value="UniProtKB-KW"/>
</dbReference>
<protein>
    <submittedName>
        <fullName evidence="16">Cytochrome P450 6a2</fullName>
    </submittedName>
</protein>
<dbReference type="OrthoDB" id="2789670at2759"/>
<dbReference type="Pfam" id="PF00067">
    <property type="entry name" value="p450"/>
    <property type="match status" value="1"/>
</dbReference>
<evidence type="ECO:0000256" key="5">
    <source>
        <dbReference type="ARBA" id="ARBA00022617"/>
    </source>
</evidence>
<evidence type="ECO:0000256" key="15">
    <source>
        <dbReference type="SAM" id="Phobius"/>
    </source>
</evidence>
<dbReference type="GO" id="GO:0005789">
    <property type="term" value="C:endoplasmic reticulum membrane"/>
    <property type="evidence" value="ECO:0007669"/>
    <property type="project" value="UniProtKB-SubCell"/>
</dbReference>
<organism evidence="16 17">
    <name type="scientific">Habropoda laboriosa</name>
    <dbReference type="NCBI Taxonomy" id="597456"/>
    <lineage>
        <taxon>Eukaryota</taxon>
        <taxon>Metazoa</taxon>
        <taxon>Ecdysozoa</taxon>
        <taxon>Arthropoda</taxon>
        <taxon>Hexapoda</taxon>
        <taxon>Insecta</taxon>
        <taxon>Pterygota</taxon>
        <taxon>Neoptera</taxon>
        <taxon>Endopterygota</taxon>
        <taxon>Hymenoptera</taxon>
        <taxon>Apocrita</taxon>
        <taxon>Aculeata</taxon>
        <taxon>Apoidea</taxon>
        <taxon>Anthophila</taxon>
        <taxon>Apidae</taxon>
        <taxon>Habropoda</taxon>
    </lineage>
</organism>
<dbReference type="InterPro" id="IPR036396">
    <property type="entry name" value="Cyt_P450_sf"/>
</dbReference>
<dbReference type="PANTHER" id="PTHR24292">
    <property type="entry name" value="CYTOCHROME P450"/>
    <property type="match status" value="1"/>
</dbReference>
<dbReference type="Proteomes" id="UP000053825">
    <property type="component" value="Unassembled WGS sequence"/>
</dbReference>
<evidence type="ECO:0000256" key="3">
    <source>
        <dbReference type="ARBA" id="ARBA00004406"/>
    </source>
</evidence>
<dbReference type="PANTHER" id="PTHR24292:SF54">
    <property type="entry name" value="CYP9F3-RELATED"/>
    <property type="match status" value="1"/>
</dbReference>
<keyword evidence="15" id="KW-1133">Transmembrane helix</keyword>
<keyword evidence="8" id="KW-0492">Microsome</keyword>
<comment type="cofactor">
    <cofactor evidence="1 13">
        <name>heme</name>
        <dbReference type="ChEBI" id="CHEBI:30413"/>
    </cofactor>
</comment>
<comment type="subcellular location">
    <subcellularLocation>
        <location evidence="3">Endoplasmic reticulum membrane</location>
        <topology evidence="3">Peripheral membrane protein</topology>
    </subcellularLocation>
    <subcellularLocation>
        <location evidence="2">Microsome membrane</location>
        <topology evidence="2">Peripheral membrane protein</topology>
    </subcellularLocation>
</comment>
<dbReference type="PRINTS" id="PR00385">
    <property type="entry name" value="P450"/>
</dbReference>
<dbReference type="GO" id="GO:0016705">
    <property type="term" value="F:oxidoreductase activity, acting on paired donors, with incorporation or reduction of molecular oxygen"/>
    <property type="evidence" value="ECO:0007669"/>
    <property type="project" value="InterPro"/>
</dbReference>
<evidence type="ECO:0000256" key="11">
    <source>
        <dbReference type="ARBA" id="ARBA00023033"/>
    </source>
</evidence>
<keyword evidence="7" id="KW-0256">Endoplasmic reticulum</keyword>
<evidence type="ECO:0000256" key="13">
    <source>
        <dbReference type="PIRSR" id="PIRSR602401-1"/>
    </source>
</evidence>
<keyword evidence="17" id="KW-1185">Reference proteome</keyword>
<evidence type="ECO:0000256" key="9">
    <source>
        <dbReference type="ARBA" id="ARBA00023002"/>
    </source>
</evidence>
<evidence type="ECO:0000256" key="2">
    <source>
        <dbReference type="ARBA" id="ARBA00004174"/>
    </source>
</evidence>
<evidence type="ECO:0000256" key="8">
    <source>
        <dbReference type="ARBA" id="ARBA00022848"/>
    </source>
</evidence>
<dbReference type="PROSITE" id="PS00086">
    <property type="entry name" value="CYTOCHROME_P450"/>
    <property type="match status" value="1"/>
</dbReference>
<proteinExistence type="inferred from homology"/>
<dbReference type="EMBL" id="KQ414906">
    <property type="protein sequence ID" value="KOC59584.1"/>
    <property type="molecule type" value="Genomic_DNA"/>
</dbReference>
<evidence type="ECO:0000313" key="16">
    <source>
        <dbReference type="EMBL" id="KOC59584.1"/>
    </source>
</evidence>
<dbReference type="FunFam" id="1.10.630.10:FF:000042">
    <property type="entry name" value="Cytochrome P450"/>
    <property type="match status" value="1"/>
</dbReference>
<keyword evidence="11 14" id="KW-0503">Monooxygenase</keyword>
<evidence type="ECO:0000256" key="12">
    <source>
        <dbReference type="ARBA" id="ARBA00023136"/>
    </source>
</evidence>
<evidence type="ECO:0000256" key="7">
    <source>
        <dbReference type="ARBA" id="ARBA00022824"/>
    </source>
</evidence>
<dbReference type="GO" id="GO:0020037">
    <property type="term" value="F:heme binding"/>
    <property type="evidence" value="ECO:0007669"/>
    <property type="project" value="InterPro"/>
</dbReference>
<keyword evidence="9 14" id="KW-0560">Oxidoreductase</keyword>
<keyword evidence="6 13" id="KW-0479">Metal-binding</keyword>
<keyword evidence="5 13" id="KW-0349">Heme</keyword>
<keyword evidence="12 15" id="KW-0472">Membrane</keyword>
<reference evidence="16 17" key="1">
    <citation type="submission" date="2015-07" db="EMBL/GenBank/DDBJ databases">
        <title>The genome of Habropoda laboriosa.</title>
        <authorList>
            <person name="Pan H."/>
            <person name="Kapheim K."/>
        </authorList>
    </citation>
    <scope>NUCLEOTIDE SEQUENCE [LARGE SCALE GENOMIC DNA]</scope>
    <source>
        <strain evidence="16">0110345459</strain>
    </source>
</reference>
<dbReference type="InterPro" id="IPR001128">
    <property type="entry name" value="Cyt_P450"/>
</dbReference>
<dbReference type="InterPro" id="IPR017972">
    <property type="entry name" value="Cyt_P450_CS"/>
</dbReference>
<name>A0A0L7QLZ6_9HYME</name>
<feature type="transmembrane region" description="Helical" evidence="15">
    <location>
        <begin position="6"/>
        <end position="22"/>
    </location>
</feature>
<evidence type="ECO:0000256" key="1">
    <source>
        <dbReference type="ARBA" id="ARBA00001971"/>
    </source>
</evidence>
<dbReference type="Gene3D" id="1.10.630.10">
    <property type="entry name" value="Cytochrome P450"/>
    <property type="match status" value="1"/>
</dbReference>
<dbReference type="CDD" id="cd11056">
    <property type="entry name" value="CYP6-like"/>
    <property type="match status" value="1"/>
</dbReference>
<dbReference type="GO" id="GO:0005506">
    <property type="term" value="F:iron ion binding"/>
    <property type="evidence" value="ECO:0007669"/>
    <property type="project" value="InterPro"/>
</dbReference>
<dbReference type="PRINTS" id="PR00463">
    <property type="entry name" value="EP450I"/>
</dbReference>
<feature type="binding site" description="axial binding residue" evidence="13">
    <location>
        <position position="444"/>
    </location>
    <ligand>
        <name>heme</name>
        <dbReference type="ChEBI" id="CHEBI:30413"/>
    </ligand>
    <ligandPart>
        <name>Fe</name>
        <dbReference type="ChEBI" id="CHEBI:18248"/>
    </ligandPart>
</feature>
<dbReference type="InterPro" id="IPR050476">
    <property type="entry name" value="Insect_CytP450_Detox"/>
</dbReference>
<evidence type="ECO:0000313" key="17">
    <source>
        <dbReference type="Proteomes" id="UP000053825"/>
    </source>
</evidence>
<keyword evidence="15" id="KW-0812">Transmembrane</keyword>
<evidence type="ECO:0000256" key="4">
    <source>
        <dbReference type="ARBA" id="ARBA00010617"/>
    </source>
</evidence>
<dbReference type="STRING" id="597456.A0A0L7QLZ6"/>
<dbReference type="AlphaFoldDB" id="A0A0L7QLZ6"/>